<keyword evidence="1" id="KW-0808">Transferase</keyword>
<evidence type="ECO:0000313" key="1">
    <source>
        <dbReference type="EMBL" id="AIE99709.1"/>
    </source>
</evidence>
<organism evidence="1">
    <name type="scientific">uncultured marine thaumarchaeote KM3_115_G03</name>
    <dbReference type="NCBI Taxonomy" id="1455989"/>
    <lineage>
        <taxon>Archaea</taxon>
        <taxon>Nitrososphaerota</taxon>
        <taxon>environmental samples</taxon>
    </lineage>
</organism>
<name>A0A075G8K9_9ARCH</name>
<dbReference type="InterPro" id="IPR027417">
    <property type="entry name" value="P-loop_NTPase"/>
</dbReference>
<dbReference type="EMBL" id="KF900571">
    <property type="protein sequence ID" value="AIE99709.1"/>
    <property type="molecule type" value="Genomic_DNA"/>
</dbReference>
<reference evidence="1" key="1">
    <citation type="journal article" date="2014" name="Genome Biol. Evol.">
        <title>Pangenome evidence for extensive interdomain horizontal transfer affecting lineage core and shell genes in uncultured planktonic thaumarchaeota and euryarchaeota.</title>
        <authorList>
            <person name="Deschamps P."/>
            <person name="Zivanovic Y."/>
            <person name="Moreira D."/>
            <person name="Rodriguez-Valera F."/>
            <person name="Lopez-Garcia P."/>
        </authorList>
    </citation>
    <scope>NUCLEOTIDE SEQUENCE</scope>
</reference>
<accession>A0A075G8K9</accession>
<dbReference type="AlphaFoldDB" id="A0A075G8K9"/>
<gene>
    <name evidence="1" type="primary">cmk</name>
</gene>
<sequence>MIKSVIISGPPAIGKTTIAKGIGKEFGLRHLSGGDILKELAQDEGFDSGGDDWWDTSEGMSFLSHRQENSEFDKKVDAKLKKLFLEGNVVITSYTLPWIVEGGVKIWLAGSMENSARRMTVRDNMSKNNTIKIVQKRYDENKIIYKTLYGFEFGEDLSVFDKVIETDNLDAVHVLEVAKSIVRELFEIKTT</sequence>
<dbReference type="SUPFAM" id="SSF52540">
    <property type="entry name" value="P-loop containing nucleoside triphosphate hydrolases"/>
    <property type="match status" value="1"/>
</dbReference>
<dbReference type="Gene3D" id="3.40.50.300">
    <property type="entry name" value="P-loop containing nucleotide triphosphate hydrolases"/>
    <property type="match status" value="1"/>
</dbReference>
<dbReference type="Pfam" id="PF13189">
    <property type="entry name" value="Cytidylate_kin2"/>
    <property type="match status" value="1"/>
</dbReference>
<keyword evidence="1" id="KW-0418">Kinase</keyword>
<dbReference type="EC" id="2.7.4.14" evidence="1"/>
<dbReference type="GO" id="GO:0016301">
    <property type="term" value="F:kinase activity"/>
    <property type="evidence" value="ECO:0007669"/>
    <property type="project" value="UniProtKB-KW"/>
</dbReference>
<protein>
    <submittedName>
        <fullName evidence="1">Cytidylate kinase (Cmk)</fullName>
        <ecNumber evidence="1">2.7.4.14</ecNumber>
    </submittedName>
</protein>
<proteinExistence type="predicted"/>